<name>A0AAP4B862_9FIRM</name>
<feature type="transmembrane region" description="Helical" evidence="2">
    <location>
        <begin position="326"/>
        <end position="347"/>
    </location>
</feature>
<keyword evidence="4" id="KW-1185">Reference proteome</keyword>
<dbReference type="PANTHER" id="PTHR38454">
    <property type="entry name" value="INTEGRAL MEMBRANE PROTEIN-RELATED"/>
    <property type="match status" value="1"/>
</dbReference>
<dbReference type="RefSeq" id="WP_283230023.1">
    <property type="nucleotide sequence ID" value="NZ_JASGBQ010000003.1"/>
</dbReference>
<evidence type="ECO:0000313" key="3">
    <source>
        <dbReference type="EMBL" id="MDI9241514.1"/>
    </source>
</evidence>
<feature type="transmembrane region" description="Helical" evidence="2">
    <location>
        <begin position="16"/>
        <end position="34"/>
    </location>
</feature>
<dbReference type="AlphaFoldDB" id="A0AAP4B862"/>
<dbReference type="PANTHER" id="PTHR38454:SF1">
    <property type="entry name" value="INTEGRAL MEMBRANE PROTEIN"/>
    <property type="match status" value="1"/>
</dbReference>
<accession>A0AAP4B862</accession>
<feature type="transmembrane region" description="Helical" evidence="2">
    <location>
        <begin position="802"/>
        <end position="824"/>
    </location>
</feature>
<feature type="transmembrane region" description="Helical" evidence="2">
    <location>
        <begin position="111"/>
        <end position="132"/>
    </location>
</feature>
<feature type="transmembrane region" description="Helical" evidence="2">
    <location>
        <begin position="234"/>
        <end position="258"/>
    </location>
</feature>
<feature type="region of interest" description="Disordered" evidence="1">
    <location>
        <begin position="829"/>
        <end position="876"/>
    </location>
</feature>
<proteinExistence type="predicted"/>
<feature type="transmembrane region" description="Helical" evidence="2">
    <location>
        <begin position="359"/>
        <end position="377"/>
    </location>
</feature>
<dbReference type="InterPro" id="IPR018580">
    <property type="entry name" value="Uncharacterised_YfhO"/>
</dbReference>
<feature type="transmembrane region" description="Helical" evidence="2">
    <location>
        <begin position="440"/>
        <end position="461"/>
    </location>
</feature>
<keyword evidence="2" id="KW-1133">Transmembrane helix</keyword>
<comment type="caution">
    <text evidence="3">The sequence shown here is derived from an EMBL/GenBank/DDBJ whole genome shotgun (WGS) entry which is preliminary data.</text>
</comment>
<protein>
    <submittedName>
        <fullName evidence="3">YfhO family protein</fullName>
    </submittedName>
</protein>
<dbReference type="Pfam" id="PF09586">
    <property type="entry name" value="YfhO"/>
    <property type="match status" value="2"/>
</dbReference>
<keyword evidence="2" id="KW-0812">Transmembrane</keyword>
<feature type="transmembrane region" description="Helical" evidence="2">
    <location>
        <begin position="202"/>
        <end position="222"/>
    </location>
</feature>
<evidence type="ECO:0000256" key="1">
    <source>
        <dbReference type="SAM" id="MobiDB-lite"/>
    </source>
</evidence>
<feature type="transmembrane region" description="Helical" evidence="2">
    <location>
        <begin position="72"/>
        <end position="91"/>
    </location>
</feature>
<feature type="transmembrane region" description="Helical" evidence="2">
    <location>
        <begin position="144"/>
        <end position="165"/>
    </location>
</feature>
<feature type="compositionally biased region" description="Low complexity" evidence="1">
    <location>
        <begin position="865"/>
        <end position="876"/>
    </location>
</feature>
<reference evidence="3 4" key="1">
    <citation type="submission" date="2023-05" db="EMBL/GenBank/DDBJ databases">
        <title>[ruminococcus] sp. nov., isolated from a pig farm feces dump.</title>
        <authorList>
            <person name="Chang Y.-H."/>
        </authorList>
    </citation>
    <scope>NUCLEOTIDE SEQUENCE [LARGE SCALE GENOMIC DNA]</scope>
    <source>
        <strain evidence="3 4">YH-rum2234</strain>
    </source>
</reference>
<gene>
    <name evidence="3" type="ORF">QJ036_03350</name>
</gene>
<feature type="compositionally biased region" description="Basic and acidic residues" evidence="1">
    <location>
        <begin position="830"/>
        <end position="864"/>
    </location>
</feature>
<organism evidence="3 4">
    <name type="scientific">Fusibacillus kribbianus</name>
    <dbReference type="NCBI Taxonomy" id="3044208"/>
    <lineage>
        <taxon>Bacteria</taxon>
        <taxon>Bacillati</taxon>
        <taxon>Bacillota</taxon>
        <taxon>Clostridia</taxon>
        <taxon>Lachnospirales</taxon>
        <taxon>Lachnospiraceae</taxon>
        <taxon>Fusibacillus</taxon>
    </lineage>
</organism>
<sequence length="876" mass="98166">MARLKNRQKTTMLEKAPFLLSFFIPVLIMIGIFIQRQIYPFGDSSFLRTDMYHQYAPFMNEFMEKLKTGGSLSYSWNIGMGSNFVALYAYYLASPFNWLLIIVPQSLLIEFMSYLIVLKIGLSGLSFCWYLSRHFKTRDLGISFFAIFYALSAYMAAYSWNIMWLDCLILAPLVMLGLERLVKEDKCLLYCLTLGLSILSNYYISIMMCIFMVLYFIALLIMEPNHRGIFKKCLNFGIYSLLAGGLAACLLIPVLFALRLTASGDINIPKTLSSYFSCFEMLARHFVNVETETGLDHWPNIYCGVGVLLLLPIYMTNKRIPNREKIVKGVLLFVMLIGFSLNIPNFVWHGFHFPNSLPARQSFLYIIVLLTMCYEAYRNLRSSTGSQLSGSFWGVVIFIFLCEAIITVETFSFKIYYVTLLFVGIYALLLSAYKKGKMYAPTLAILAFTVIAVEASMNTAVTSVSTVNRTSYLENQDSYHALAEAIEKEDSSLFRIEKDTRKTKNDAALAGYRSASLFSSTANSHLSDLYKALGLEGNTNAYSFTGATPLTSSLLGVKYTLSVNELDSELYTLKNTDGNAKLYENRFSLPIGFMVPSDMAEQWNYKGANPALSQNSFVYEAAGCGDILIRSQEGTSSAGKYSFTVPETGFYYVDVTNSSIKDVTFSNGGSTKSFSNVNRGYLLDLGKLEAGDTVTLTTEQEEQNFTADFYRLSLTELQNCIDTLNSQPLIIDHYTDTTVTGRVNASSDGLLYTSIPYEEGWTVKVDGVETEPVIFADTMISISLTAGAHSVEFSYEPDGLKLGLMISLASVLLLILLSTATYAFRKRQKALAERDSSDEQPKVETKQSKAEEKQPEEKQQKQETEQTAAPQMTTES</sequence>
<feature type="transmembrane region" description="Helical" evidence="2">
    <location>
        <begin position="414"/>
        <end position="433"/>
    </location>
</feature>
<dbReference type="Proteomes" id="UP001300383">
    <property type="component" value="Unassembled WGS sequence"/>
</dbReference>
<feature type="transmembrane region" description="Helical" evidence="2">
    <location>
        <begin position="389"/>
        <end position="408"/>
    </location>
</feature>
<evidence type="ECO:0000256" key="2">
    <source>
        <dbReference type="SAM" id="Phobius"/>
    </source>
</evidence>
<keyword evidence="2" id="KW-0472">Membrane</keyword>
<dbReference type="EMBL" id="JASGBQ010000003">
    <property type="protein sequence ID" value="MDI9241514.1"/>
    <property type="molecule type" value="Genomic_DNA"/>
</dbReference>
<evidence type="ECO:0000313" key="4">
    <source>
        <dbReference type="Proteomes" id="UP001300383"/>
    </source>
</evidence>